<gene>
    <name evidence="1" type="ORF">D1Y85_09015</name>
</gene>
<accession>A0A3N6MUH5</accession>
<keyword evidence="2" id="KW-1185">Reference proteome</keyword>
<reference evidence="1 2" key="1">
    <citation type="submission" date="2018-11" db="EMBL/GenBank/DDBJ databases">
        <title>Paraburkholderia sp. DHOA04, isolated from soil.</title>
        <authorList>
            <person name="Gao Z.-H."/>
            <person name="Qiu L.-H."/>
            <person name="Fu J.-C."/>
        </authorList>
    </citation>
    <scope>NUCLEOTIDE SEQUENCE [LARGE SCALE GENOMIC DNA]</scope>
    <source>
        <strain evidence="1 2">DHOA04</strain>
    </source>
</reference>
<organism evidence="1 2">
    <name type="scientific">Paraburkholderia dinghuensis</name>
    <dbReference type="NCBI Taxonomy" id="2305225"/>
    <lineage>
        <taxon>Bacteria</taxon>
        <taxon>Pseudomonadati</taxon>
        <taxon>Pseudomonadota</taxon>
        <taxon>Betaproteobacteria</taxon>
        <taxon>Burkholderiales</taxon>
        <taxon>Burkholderiaceae</taxon>
        <taxon>Paraburkholderia</taxon>
    </lineage>
</organism>
<dbReference type="InterPro" id="IPR036291">
    <property type="entry name" value="NAD(P)-bd_dom_sf"/>
</dbReference>
<evidence type="ECO:0000313" key="1">
    <source>
        <dbReference type="EMBL" id="RQH07508.1"/>
    </source>
</evidence>
<evidence type="ECO:0008006" key="3">
    <source>
        <dbReference type="Google" id="ProtNLM"/>
    </source>
</evidence>
<dbReference type="Gene3D" id="3.40.50.720">
    <property type="entry name" value="NAD(P)-binding Rossmann-like Domain"/>
    <property type="match status" value="1"/>
</dbReference>
<sequence>MHIRDMFELGDQVPLVTGGSRGRALKLAEVLGEMGSRVAFLASAASRDVTGQYLAVDGGACIV</sequence>
<protein>
    <recommendedName>
        <fullName evidence="3">SDR family oxidoreductase</fullName>
    </recommendedName>
</protein>
<dbReference type="RefSeq" id="WP_124150702.1">
    <property type="nucleotide sequence ID" value="NZ_RQIS01000005.1"/>
</dbReference>
<dbReference type="Proteomes" id="UP000272778">
    <property type="component" value="Unassembled WGS sequence"/>
</dbReference>
<dbReference type="EMBL" id="RQIS01000005">
    <property type="protein sequence ID" value="RQH07508.1"/>
    <property type="molecule type" value="Genomic_DNA"/>
</dbReference>
<dbReference type="AlphaFoldDB" id="A0A3N6MUH5"/>
<dbReference type="OrthoDB" id="7819637at2"/>
<name>A0A3N6MUH5_9BURK</name>
<dbReference type="SUPFAM" id="SSF51735">
    <property type="entry name" value="NAD(P)-binding Rossmann-fold domains"/>
    <property type="match status" value="2"/>
</dbReference>
<proteinExistence type="predicted"/>
<evidence type="ECO:0000313" key="2">
    <source>
        <dbReference type="Proteomes" id="UP000272778"/>
    </source>
</evidence>
<comment type="caution">
    <text evidence="1">The sequence shown here is derived from an EMBL/GenBank/DDBJ whole genome shotgun (WGS) entry which is preliminary data.</text>
</comment>